<sequence length="51" mass="6032">NNDDSNNEPDFLPAKLVKYKQKQKQRYSGNISYSLVLIEQIEQLLLIEMMM</sequence>
<feature type="non-terminal residue" evidence="1">
    <location>
        <position position="51"/>
    </location>
</feature>
<dbReference type="EMBL" id="CAJVPQ010024122">
    <property type="protein sequence ID" value="CAG8764141.1"/>
    <property type="molecule type" value="Genomic_DNA"/>
</dbReference>
<accession>A0A9N9NVH0</accession>
<keyword evidence="2" id="KW-1185">Reference proteome</keyword>
<evidence type="ECO:0000313" key="2">
    <source>
        <dbReference type="Proteomes" id="UP000789570"/>
    </source>
</evidence>
<proteinExistence type="predicted"/>
<feature type="non-terminal residue" evidence="1">
    <location>
        <position position="1"/>
    </location>
</feature>
<organism evidence="1 2">
    <name type="scientific">Funneliformis caledonium</name>
    <dbReference type="NCBI Taxonomy" id="1117310"/>
    <lineage>
        <taxon>Eukaryota</taxon>
        <taxon>Fungi</taxon>
        <taxon>Fungi incertae sedis</taxon>
        <taxon>Mucoromycota</taxon>
        <taxon>Glomeromycotina</taxon>
        <taxon>Glomeromycetes</taxon>
        <taxon>Glomerales</taxon>
        <taxon>Glomeraceae</taxon>
        <taxon>Funneliformis</taxon>
    </lineage>
</organism>
<dbReference type="AlphaFoldDB" id="A0A9N9NVH0"/>
<dbReference type="Proteomes" id="UP000789570">
    <property type="component" value="Unassembled WGS sequence"/>
</dbReference>
<protein>
    <submittedName>
        <fullName evidence="1">13130_t:CDS:1</fullName>
    </submittedName>
</protein>
<reference evidence="1" key="1">
    <citation type="submission" date="2021-06" db="EMBL/GenBank/DDBJ databases">
        <authorList>
            <person name="Kallberg Y."/>
            <person name="Tangrot J."/>
            <person name="Rosling A."/>
        </authorList>
    </citation>
    <scope>NUCLEOTIDE SEQUENCE</scope>
    <source>
        <strain evidence="1">UK204</strain>
    </source>
</reference>
<gene>
    <name evidence="1" type="ORF">FCALED_LOCUS17114</name>
</gene>
<name>A0A9N9NVH0_9GLOM</name>
<comment type="caution">
    <text evidence="1">The sequence shown here is derived from an EMBL/GenBank/DDBJ whole genome shotgun (WGS) entry which is preliminary data.</text>
</comment>
<evidence type="ECO:0000313" key="1">
    <source>
        <dbReference type="EMBL" id="CAG8764141.1"/>
    </source>
</evidence>